<dbReference type="InterPro" id="IPR003439">
    <property type="entry name" value="ABC_transporter-like_ATP-bd"/>
</dbReference>
<evidence type="ECO:0000256" key="1">
    <source>
        <dbReference type="ARBA" id="ARBA00004448"/>
    </source>
</evidence>
<dbReference type="FunFam" id="3.40.50.300:FF:000403">
    <property type="entry name" value="ATP-binding cassette sub-family B member 8, mitochondrial"/>
    <property type="match status" value="1"/>
</dbReference>
<name>A0A1Y2C866_9FUNG</name>
<keyword evidence="11" id="KW-0406">Ion transport</keyword>
<feature type="transmembrane region" description="Helical" evidence="17">
    <location>
        <begin position="57"/>
        <end position="77"/>
    </location>
</feature>
<dbReference type="PANTHER" id="PTHR43394">
    <property type="entry name" value="ATP-DEPENDENT PERMEASE MDL1, MITOCHONDRIAL"/>
    <property type="match status" value="1"/>
</dbReference>
<dbReference type="SMART" id="SM00382">
    <property type="entry name" value="AAA"/>
    <property type="match status" value="1"/>
</dbReference>
<evidence type="ECO:0000256" key="14">
    <source>
        <dbReference type="ARBA" id="ARBA00040439"/>
    </source>
</evidence>
<keyword evidence="21" id="KW-1185">Reference proteome</keyword>
<dbReference type="STRING" id="329046.A0A1Y2C866"/>
<dbReference type="GO" id="GO:0005524">
    <property type="term" value="F:ATP binding"/>
    <property type="evidence" value="ECO:0007669"/>
    <property type="project" value="UniProtKB-KW"/>
</dbReference>
<dbReference type="InterPro" id="IPR027417">
    <property type="entry name" value="P-loop_NTPase"/>
</dbReference>
<dbReference type="GO" id="GO:0016887">
    <property type="term" value="F:ATP hydrolysis activity"/>
    <property type="evidence" value="ECO:0007669"/>
    <property type="project" value="InterPro"/>
</dbReference>
<feature type="domain" description="ABC transporter" evidence="18">
    <location>
        <begin position="232"/>
        <end position="476"/>
    </location>
</feature>
<dbReference type="SUPFAM" id="SSF90123">
    <property type="entry name" value="ABC transporter transmembrane region"/>
    <property type="match status" value="1"/>
</dbReference>
<dbReference type="InterPro" id="IPR036640">
    <property type="entry name" value="ABC1_TM_sf"/>
</dbReference>
<keyword evidence="9" id="KW-0630">Potassium</keyword>
<evidence type="ECO:0000256" key="6">
    <source>
        <dbReference type="ARBA" id="ARBA00022792"/>
    </source>
</evidence>
<evidence type="ECO:0000259" key="18">
    <source>
        <dbReference type="PROSITE" id="PS50893"/>
    </source>
</evidence>
<keyword evidence="7" id="KW-0067">ATP-binding</keyword>
<evidence type="ECO:0000256" key="9">
    <source>
        <dbReference type="ARBA" id="ARBA00022958"/>
    </source>
</evidence>
<evidence type="ECO:0000256" key="16">
    <source>
        <dbReference type="ARBA" id="ARBA00042968"/>
    </source>
</evidence>
<dbReference type="PROSITE" id="PS50893">
    <property type="entry name" value="ABC_TRANSPORTER_2"/>
    <property type="match status" value="1"/>
</dbReference>
<evidence type="ECO:0000259" key="19">
    <source>
        <dbReference type="PROSITE" id="PS50929"/>
    </source>
</evidence>
<keyword evidence="5" id="KW-0547">Nucleotide-binding</keyword>
<keyword evidence="2" id="KW-0813">Transport</keyword>
<evidence type="ECO:0000313" key="21">
    <source>
        <dbReference type="Proteomes" id="UP000193642"/>
    </source>
</evidence>
<dbReference type="Proteomes" id="UP000193642">
    <property type="component" value="Unassembled WGS sequence"/>
</dbReference>
<dbReference type="GO" id="GO:0090374">
    <property type="term" value="P:oligopeptide export from mitochondrion"/>
    <property type="evidence" value="ECO:0007669"/>
    <property type="project" value="TreeGrafter"/>
</dbReference>
<dbReference type="GO" id="GO:0006813">
    <property type="term" value="P:potassium ion transport"/>
    <property type="evidence" value="ECO:0007669"/>
    <property type="project" value="UniProtKB-KW"/>
</dbReference>
<organism evidence="20 21">
    <name type="scientific">Rhizoclosmatium globosum</name>
    <dbReference type="NCBI Taxonomy" id="329046"/>
    <lineage>
        <taxon>Eukaryota</taxon>
        <taxon>Fungi</taxon>
        <taxon>Fungi incertae sedis</taxon>
        <taxon>Chytridiomycota</taxon>
        <taxon>Chytridiomycota incertae sedis</taxon>
        <taxon>Chytridiomycetes</taxon>
        <taxon>Chytridiales</taxon>
        <taxon>Chytriomycetaceae</taxon>
        <taxon>Rhizoclosmatium</taxon>
    </lineage>
</organism>
<evidence type="ECO:0000256" key="10">
    <source>
        <dbReference type="ARBA" id="ARBA00022989"/>
    </source>
</evidence>
<evidence type="ECO:0000313" key="20">
    <source>
        <dbReference type="EMBL" id="ORY43087.1"/>
    </source>
</evidence>
<dbReference type="GO" id="GO:0015421">
    <property type="term" value="F:ABC-type oligopeptide transporter activity"/>
    <property type="evidence" value="ECO:0007669"/>
    <property type="project" value="TreeGrafter"/>
</dbReference>
<dbReference type="GO" id="GO:0005743">
    <property type="term" value="C:mitochondrial inner membrane"/>
    <property type="evidence" value="ECO:0007669"/>
    <property type="project" value="UniProtKB-SubCell"/>
</dbReference>
<keyword evidence="20" id="KW-0378">Hydrolase</keyword>
<evidence type="ECO:0000256" key="3">
    <source>
        <dbReference type="ARBA" id="ARBA00022538"/>
    </source>
</evidence>
<protein>
    <recommendedName>
        <fullName evidence="14">Mitochondrial potassium channel ATP-binding subunit</fullName>
    </recommendedName>
    <alternativeName>
        <fullName evidence="16">ATP-binding cassette sub-family B member 8, mitochondrial</fullName>
    </alternativeName>
    <alternativeName>
        <fullName evidence="15">Mitochondrial sulfonylurea-receptor</fullName>
    </alternativeName>
</protein>
<evidence type="ECO:0000256" key="5">
    <source>
        <dbReference type="ARBA" id="ARBA00022741"/>
    </source>
</evidence>
<dbReference type="Gene3D" id="1.20.1560.10">
    <property type="entry name" value="ABC transporter type 1, transmembrane domain"/>
    <property type="match status" value="1"/>
</dbReference>
<dbReference type="InterPro" id="IPR017871">
    <property type="entry name" value="ABC_transporter-like_CS"/>
</dbReference>
<evidence type="ECO:0000256" key="17">
    <source>
        <dbReference type="SAM" id="Phobius"/>
    </source>
</evidence>
<dbReference type="EMBL" id="MCGO01000026">
    <property type="protein sequence ID" value="ORY43087.1"/>
    <property type="molecule type" value="Genomic_DNA"/>
</dbReference>
<gene>
    <name evidence="20" type="ORF">BCR33DRAFT_660463</name>
</gene>
<evidence type="ECO:0000256" key="4">
    <source>
        <dbReference type="ARBA" id="ARBA00022692"/>
    </source>
</evidence>
<reference evidence="20 21" key="1">
    <citation type="submission" date="2016-07" db="EMBL/GenBank/DDBJ databases">
        <title>Pervasive Adenine N6-methylation of Active Genes in Fungi.</title>
        <authorList>
            <consortium name="DOE Joint Genome Institute"/>
            <person name="Mondo S.J."/>
            <person name="Dannebaum R.O."/>
            <person name="Kuo R.C."/>
            <person name="Labutti K."/>
            <person name="Haridas S."/>
            <person name="Kuo A."/>
            <person name="Salamov A."/>
            <person name="Ahrendt S.R."/>
            <person name="Lipzen A."/>
            <person name="Sullivan W."/>
            <person name="Andreopoulos W.B."/>
            <person name="Clum A."/>
            <person name="Lindquist E."/>
            <person name="Daum C."/>
            <person name="Ramamoorthy G.K."/>
            <person name="Gryganskyi A."/>
            <person name="Culley D."/>
            <person name="Magnuson J.K."/>
            <person name="James T.Y."/>
            <person name="O'Malley M.A."/>
            <person name="Stajich J.E."/>
            <person name="Spatafora J.W."/>
            <person name="Visel A."/>
            <person name="Grigoriev I.V."/>
        </authorList>
    </citation>
    <scope>NUCLEOTIDE SEQUENCE [LARGE SCALE GENOMIC DNA]</scope>
    <source>
        <strain evidence="20 21">JEL800</strain>
    </source>
</reference>
<accession>A0A1Y2C866</accession>
<dbReference type="AlphaFoldDB" id="A0A1Y2C866"/>
<dbReference type="PROSITE" id="PS50929">
    <property type="entry name" value="ABC_TM1F"/>
    <property type="match status" value="1"/>
</dbReference>
<evidence type="ECO:0000256" key="11">
    <source>
        <dbReference type="ARBA" id="ARBA00023065"/>
    </source>
</evidence>
<dbReference type="Pfam" id="PF00005">
    <property type="entry name" value="ABC_tran"/>
    <property type="match status" value="1"/>
</dbReference>
<dbReference type="Pfam" id="PF00664">
    <property type="entry name" value="ABC_membrane"/>
    <property type="match status" value="1"/>
</dbReference>
<keyword evidence="4 17" id="KW-0812">Transmembrane</keyword>
<dbReference type="Gene3D" id="3.40.50.300">
    <property type="entry name" value="P-loop containing nucleotide triphosphate hydrolases"/>
    <property type="match status" value="1"/>
</dbReference>
<evidence type="ECO:0000256" key="7">
    <source>
        <dbReference type="ARBA" id="ARBA00022840"/>
    </source>
</evidence>
<sequence>MAFFDKHMQGDLVGRLSQDVAEFKHTFKLVVTQGLKCATQIVFTTIHLLQVSQKLSLALLATMPFLYIAMNLYGIFLRRISKRARISDSHASAVAGEAISNIRTVRAFAAESREVDHYMDAARDASNLNSRLGFHIGVFQGMTNFSIGSMILVILAYGGNLVGRGELTGGQLMTYMISTQNAQRSLASLGVLFGQAIKALGSAARIFEYIQLKPSIIIKENALTPVDFKGDVEFKNVSFRYPTRPDQVILDRFSLHIPVGRVIALCGASGSGKSTVGQLIERFYDVGTGSVTIDGVDVRDLDPNWIREHIGYINQEPVLFATSIFENIRYGAPGATKEQVEAAARQANASDFIEGFPQGYDTVVGERGVTLSGGQKQRIAIARAILKDPKFLILDEATSALDTHSERIVQDALEKLMKNRTVLVIAHRLSTIQNADMIVVMSGEGKEGREQGNVVEMGTHSHLVKKRGAYYRLYKQLATGGGEVETMFSKMRGVFGG</sequence>
<dbReference type="InterPro" id="IPR003593">
    <property type="entry name" value="AAA+_ATPase"/>
</dbReference>
<dbReference type="InterPro" id="IPR039421">
    <property type="entry name" value="Type_1_exporter"/>
</dbReference>
<feature type="transmembrane region" description="Helical" evidence="17">
    <location>
        <begin position="132"/>
        <end position="157"/>
    </location>
</feature>
<evidence type="ECO:0000256" key="2">
    <source>
        <dbReference type="ARBA" id="ARBA00022448"/>
    </source>
</evidence>
<dbReference type="PROSITE" id="PS00211">
    <property type="entry name" value="ABC_TRANSPORTER_1"/>
    <property type="match status" value="1"/>
</dbReference>
<comment type="caution">
    <text evidence="20">The sequence shown here is derived from an EMBL/GenBank/DDBJ whole genome shotgun (WGS) entry which is preliminary data.</text>
</comment>
<dbReference type="PANTHER" id="PTHR43394:SF17">
    <property type="entry name" value="MITOCHONDRIAL POTASSIUM CHANNEL ATP-BINDING SUBUNIT"/>
    <property type="match status" value="1"/>
</dbReference>
<evidence type="ECO:0000256" key="12">
    <source>
        <dbReference type="ARBA" id="ARBA00023128"/>
    </source>
</evidence>
<comment type="subcellular location">
    <subcellularLocation>
        <location evidence="1">Mitochondrion inner membrane</location>
        <topology evidence="1">Multi-pass membrane protein</topology>
    </subcellularLocation>
</comment>
<dbReference type="InterPro" id="IPR011527">
    <property type="entry name" value="ABC1_TM_dom"/>
</dbReference>
<proteinExistence type="predicted"/>
<keyword evidence="8" id="KW-0809">Transit peptide</keyword>
<dbReference type="OrthoDB" id="6500128at2759"/>
<keyword evidence="12" id="KW-0496">Mitochondrion</keyword>
<keyword evidence="6" id="KW-0999">Mitochondrion inner membrane</keyword>
<keyword evidence="13 17" id="KW-0472">Membrane</keyword>
<keyword evidence="10 17" id="KW-1133">Transmembrane helix</keyword>
<dbReference type="SUPFAM" id="SSF52540">
    <property type="entry name" value="P-loop containing nucleoside triphosphate hydrolases"/>
    <property type="match status" value="1"/>
</dbReference>
<feature type="domain" description="ABC transmembrane type-1" evidence="19">
    <location>
        <begin position="1"/>
        <end position="198"/>
    </location>
</feature>
<keyword evidence="3" id="KW-0633">Potassium transport</keyword>
<dbReference type="CDD" id="cd03249">
    <property type="entry name" value="ABC_MTABC3_MDL1_MDL2"/>
    <property type="match status" value="1"/>
</dbReference>
<evidence type="ECO:0000256" key="13">
    <source>
        <dbReference type="ARBA" id="ARBA00023136"/>
    </source>
</evidence>
<evidence type="ECO:0000256" key="8">
    <source>
        <dbReference type="ARBA" id="ARBA00022946"/>
    </source>
</evidence>
<evidence type="ECO:0000256" key="15">
    <source>
        <dbReference type="ARBA" id="ARBA00041416"/>
    </source>
</evidence>